<dbReference type="PROSITE" id="PS50837">
    <property type="entry name" value="NACHT"/>
    <property type="match status" value="1"/>
</dbReference>
<keyword evidence="1" id="KW-0677">Repeat</keyword>
<sequence length="956" mass="107316">MVVTVSSFTLILGMMSTALNLPFTVLSELRKESALAAISNAEERAYAPRCLHETRTRVLNDLGEWSEAKGRWKDVKLLLLTGPAGHGKTAIMQSFSERLLEESKEGQVVIATFFFKSTISDQNQPKALVTTLAHQVALHLPSFRYRIITVLRDNIGIFLTSLEHQMKYLLIDPLTELQVSSSSHPLTLICAVDGLDECVGDDAQFRVIRLLHTLSMTPNTRVVLASRPEFPIESAMEAGLSETLHIDLNKEYPAGSDILQFTWIRLLEIRDRLLPKLDRVSWPRKEDAEQIADYSSGQFILADTAMRYVDDRRYDPRKRLEEVLALCGGESDPRARMSVATGRGSTRPLGVLDALFTGILNRAARNTYPDWEPERAVLELASLVWTLIGLIPSIITAASHPHQGCISLWVIEEGIGREGGDLVRELLDLHSLLDVPQDMYGRNKISAHHKSFLDFLRDPGRSGHLGNIPQVAEERFDQTIKAHLSSLTVNDLKDLVLAQPVKPRILHHLHLLFNTQAVIENIDRKVWKALPCLFNAWETLLVKQWVVLGLSEGALEWNLQHSKSLRMMNKACKRSLHDSLLPGLENEGPAHPAPMSDADFRFLLARLDGQGDKTLGQENSAFIPKRRTGMGVFRIPPSFPWFPVCRALAWLWAPSHRLVTDCSRVTQPTDTPKSHLQEPSQIVFIIGSTGSGKRELLEDTYKLLPAGHEKGPPEGWVPPVDIIIVPDTDGLTLSSLWTPGAFSVYHDAPCNNKDLMVNTTLSPQMPTSLFQDWITCWKAKHEKNIYHPHFLLQGLHLLSPEHQAALLDVISSHAGQSAATRRPPLFITVTSLPTATLASRLRQCSWPGVYYLNLDGMKVDVSLLEVILSNQTAADPQLKFHKLAQILATSPKPACHLQRLIDHWYHDSDGWENRLDPILAAPESEAWHLIEEHFGDIPMEVKGWRKPGRHRQRRGE</sequence>
<dbReference type="Pfam" id="PF24883">
    <property type="entry name" value="NPHP3_N"/>
    <property type="match status" value="1"/>
</dbReference>
<proteinExistence type="predicted"/>
<feature type="signal peptide" evidence="2">
    <location>
        <begin position="1"/>
        <end position="20"/>
    </location>
</feature>
<dbReference type="InterPro" id="IPR007111">
    <property type="entry name" value="NACHT_NTPase"/>
</dbReference>
<feature type="domain" description="NACHT" evidence="3">
    <location>
        <begin position="76"/>
        <end position="228"/>
    </location>
</feature>
<feature type="chain" id="PRO_5021471714" description="NACHT domain-containing protein" evidence="2">
    <location>
        <begin position="21"/>
        <end position="956"/>
    </location>
</feature>
<name>A0A4Y7SC16_COPMI</name>
<gene>
    <name evidence="4" type="ORF">FA13DRAFT_490606</name>
</gene>
<reference evidence="4 5" key="1">
    <citation type="journal article" date="2019" name="Nat. Ecol. Evol.">
        <title>Megaphylogeny resolves global patterns of mushroom evolution.</title>
        <authorList>
            <person name="Varga T."/>
            <person name="Krizsan K."/>
            <person name="Foldi C."/>
            <person name="Dima B."/>
            <person name="Sanchez-Garcia M."/>
            <person name="Sanchez-Ramirez S."/>
            <person name="Szollosi G.J."/>
            <person name="Szarkandi J.G."/>
            <person name="Papp V."/>
            <person name="Albert L."/>
            <person name="Andreopoulos W."/>
            <person name="Angelini C."/>
            <person name="Antonin V."/>
            <person name="Barry K.W."/>
            <person name="Bougher N.L."/>
            <person name="Buchanan P."/>
            <person name="Buyck B."/>
            <person name="Bense V."/>
            <person name="Catcheside P."/>
            <person name="Chovatia M."/>
            <person name="Cooper J."/>
            <person name="Damon W."/>
            <person name="Desjardin D."/>
            <person name="Finy P."/>
            <person name="Geml J."/>
            <person name="Haridas S."/>
            <person name="Hughes K."/>
            <person name="Justo A."/>
            <person name="Karasinski D."/>
            <person name="Kautmanova I."/>
            <person name="Kiss B."/>
            <person name="Kocsube S."/>
            <person name="Kotiranta H."/>
            <person name="LaButti K.M."/>
            <person name="Lechner B.E."/>
            <person name="Liimatainen K."/>
            <person name="Lipzen A."/>
            <person name="Lukacs Z."/>
            <person name="Mihaltcheva S."/>
            <person name="Morgado L.N."/>
            <person name="Niskanen T."/>
            <person name="Noordeloos M.E."/>
            <person name="Ohm R.A."/>
            <person name="Ortiz-Santana B."/>
            <person name="Ovrebo C."/>
            <person name="Racz N."/>
            <person name="Riley R."/>
            <person name="Savchenko A."/>
            <person name="Shiryaev A."/>
            <person name="Soop K."/>
            <person name="Spirin V."/>
            <person name="Szebenyi C."/>
            <person name="Tomsovsky M."/>
            <person name="Tulloss R.E."/>
            <person name="Uehling J."/>
            <person name="Grigoriev I.V."/>
            <person name="Vagvolgyi C."/>
            <person name="Papp T."/>
            <person name="Martin F.M."/>
            <person name="Miettinen O."/>
            <person name="Hibbett D.S."/>
            <person name="Nagy L.G."/>
        </authorList>
    </citation>
    <scope>NUCLEOTIDE SEQUENCE [LARGE SCALE GENOMIC DNA]</scope>
    <source>
        <strain evidence="4 5">FP101781</strain>
    </source>
</reference>
<evidence type="ECO:0000256" key="1">
    <source>
        <dbReference type="ARBA" id="ARBA00022737"/>
    </source>
</evidence>
<dbReference type="PANTHER" id="PTHR10039">
    <property type="entry name" value="AMELOGENIN"/>
    <property type="match status" value="1"/>
</dbReference>
<dbReference type="PANTHER" id="PTHR10039:SF14">
    <property type="entry name" value="NACHT DOMAIN-CONTAINING PROTEIN"/>
    <property type="match status" value="1"/>
</dbReference>
<organism evidence="4 5">
    <name type="scientific">Coprinellus micaceus</name>
    <name type="common">Glistening ink-cap mushroom</name>
    <name type="synonym">Coprinus micaceus</name>
    <dbReference type="NCBI Taxonomy" id="71717"/>
    <lineage>
        <taxon>Eukaryota</taxon>
        <taxon>Fungi</taxon>
        <taxon>Dikarya</taxon>
        <taxon>Basidiomycota</taxon>
        <taxon>Agaricomycotina</taxon>
        <taxon>Agaricomycetes</taxon>
        <taxon>Agaricomycetidae</taxon>
        <taxon>Agaricales</taxon>
        <taxon>Agaricineae</taxon>
        <taxon>Psathyrellaceae</taxon>
        <taxon>Coprinellus</taxon>
    </lineage>
</organism>
<evidence type="ECO:0000259" key="3">
    <source>
        <dbReference type="PROSITE" id="PS50837"/>
    </source>
</evidence>
<evidence type="ECO:0000256" key="2">
    <source>
        <dbReference type="SAM" id="SignalP"/>
    </source>
</evidence>
<keyword evidence="5" id="KW-1185">Reference proteome</keyword>
<dbReference type="STRING" id="71717.A0A4Y7SC16"/>
<dbReference type="SUPFAM" id="SSF52540">
    <property type="entry name" value="P-loop containing nucleoside triphosphate hydrolases"/>
    <property type="match status" value="1"/>
</dbReference>
<dbReference type="InterPro" id="IPR027417">
    <property type="entry name" value="P-loop_NTPase"/>
</dbReference>
<accession>A0A4Y7SC16</accession>
<dbReference type="Gene3D" id="3.40.50.300">
    <property type="entry name" value="P-loop containing nucleotide triphosphate hydrolases"/>
    <property type="match status" value="1"/>
</dbReference>
<dbReference type="AlphaFoldDB" id="A0A4Y7SC16"/>
<evidence type="ECO:0000313" key="5">
    <source>
        <dbReference type="Proteomes" id="UP000298030"/>
    </source>
</evidence>
<comment type="caution">
    <text evidence="4">The sequence shown here is derived from an EMBL/GenBank/DDBJ whole genome shotgun (WGS) entry which is preliminary data.</text>
</comment>
<dbReference type="InterPro" id="IPR056884">
    <property type="entry name" value="NPHP3-like_N"/>
</dbReference>
<dbReference type="OrthoDB" id="3068236at2759"/>
<evidence type="ECO:0000313" key="4">
    <source>
        <dbReference type="EMBL" id="TEB19087.1"/>
    </source>
</evidence>
<keyword evidence="2" id="KW-0732">Signal</keyword>
<dbReference type="Proteomes" id="UP000298030">
    <property type="component" value="Unassembled WGS sequence"/>
</dbReference>
<protein>
    <recommendedName>
        <fullName evidence="3">NACHT domain-containing protein</fullName>
    </recommendedName>
</protein>
<dbReference type="EMBL" id="QPFP01000208">
    <property type="protein sequence ID" value="TEB19087.1"/>
    <property type="molecule type" value="Genomic_DNA"/>
</dbReference>